<dbReference type="Pfam" id="PF08239">
    <property type="entry name" value="SH3_3"/>
    <property type="match status" value="1"/>
</dbReference>
<gene>
    <name evidence="2" type="ORF">HKW67_16875</name>
</gene>
<dbReference type="RefSeq" id="WP_171226503.1">
    <property type="nucleotide sequence ID" value="NZ_CP053085.1"/>
</dbReference>
<evidence type="ECO:0000313" key="3">
    <source>
        <dbReference type="Proteomes" id="UP000500938"/>
    </source>
</evidence>
<reference evidence="2 3" key="1">
    <citation type="submission" date="2020-05" db="EMBL/GenBank/DDBJ databases">
        <title>Complete genome sequence of Gemmatimonas greenlandica TET16.</title>
        <authorList>
            <person name="Zeng Y."/>
        </authorList>
    </citation>
    <scope>NUCLEOTIDE SEQUENCE [LARGE SCALE GENOMIC DNA]</scope>
    <source>
        <strain evidence="2 3">TET16</strain>
    </source>
</reference>
<dbReference type="InterPro" id="IPR003646">
    <property type="entry name" value="SH3-like_bac-type"/>
</dbReference>
<protein>
    <submittedName>
        <fullName evidence="2">SH3 domain-containing protein</fullName>
    </submittedName>
</protein>
<dbReference type="KEGG" id="ggr:HKW67_16875"/>
<evidence type="ECO:0000313" key="2">
    <source>
        <dbReference type="EMBL" id="QJR37070.1"/>
    </source>
</evidence>
<dbReference type="Proteomes" id="UP000500938">
    <property type="component" value="Chromosome"/>
</dbReference>
<keyword evidence="3" id="KW-1185">Reference proteome</keyword>
<accession>A0A6M4IQR5</accession>
<dbReference type="SMART" id="SM00287">
    <property type="entry name" value="SH3b"/>
    <property type="match status" value="1"/>
</dbReference>
<dbReference type="PROSITE" id="PS51781">
    <property type="entry name" value="SH3B"/>
    <property type="match status" value="1"/>
</dbReference>
<evidence type="ECO:0000259" key="1">
    <source>
        <dbReference type="PROSITE" id="PS51781"/>
    </source>
</evidence>
<feature type="domain" description="SH3b" evidence="1">
    <location>
        <begin position="75"/>
        <end position="140"/>
    </location>
</feature>
<name>A0A6M4IQR5_9BACT</name>
<dbReference type="AlphaFoldDB" id="A0A6M4IQR5"/>
<proteinExistence type="predicted"/>
<sequence>MSTLQDKYAALITAVNSSGATNTAVRTQDNVLYIDGVVPTGEAKDKLWAIYDSIDPDFRSGDLVLNLDVSPAAPSTRLKVTTESSNLNIRKGPGTDQPIIGKAAHHSEVTLLSKYNGEWALVRSANGEEGYCSLKYLTEI</sequence>
<dbReference type="EMBL" id="CP053085">
    <property type="protein sequence ID" value="QJR37070.1"/>
    <property type="molecule type" value="Genomic_DNA"/>
</dbReference>
<organism evidence="2 3">
    <name type="scientific">Gemmatimonas groenlandica</name>
    <dbReference type="NCBI Taxonomy" id="2732249"/>
    <lineage>
        <taxon>Bacteria</taxon>
        <taxon>Pseudomonadati</taxon>
        <taxon>Gemmatimonadota</taxon>
        <taxon>Gemmatimonadia</taxon>
        <taxon>Gemmatimonadales</taxon>
        <taxon>Gemmatimonadaceae</taxon>
        <taxon>Gemmatimonas</taxon>
    </lineage>
</organism>
<dbReference type="Gene3D" id="2.30.30.40">
    <property type="entry name" value="SH3 Domains"/>
    <property type="match status" value="1"/>
</dbReference>